<feature type="domain" description="PAS" evidence="7">
    <location>
        <begin position="206"/>
        <end position="260"/>
    </location>
</feature>
<dbReference type="Gene3D" id="3.40.50.300">
    <property type="entry name" value="P-loop containing nucleotide triphosphate hydrolases"/>
    <property type="match status" value="1"/>
</dbReference>
<comment type="caution">
    <text evidence="8">The sequence shown here is derived from an EMBL/GenBank/DDBJ whole genome shotgun (WGS) entry which is preliminary data.</text>
</comment>
<dbReference type="PROSITE" id="PS50112">
    <property type="entry name" value="PAS"/>
    <property type="match status" value="1"/>
</dbReference>
<dbReference type="SUPFAM" id="SSF52540">
    <property type="entry name" value="P-loop containing nucleoside triphosphate hydrolases"/>
    <property type="match status" value="1"/>
</dbReference>
<dbReference type="GO" id="GO:0005524">
    <property type="term" value="F:ATP binding"/>
    <property type="evidence" value="ECO:0007669"/>
    <property type="project" value="UniProtKB-KW"/>
</dbReference>
<dbReference type="RefSeq" id="WP_139264150.1">
    <property type="nucleotide sequence ID" value="NZ_FQXL01000009.1"/>
</dbReference>
<dbReference type="STRING" id="1121326.CLMAG_13250"/>
<protein>
    <submittedName>
        <fullName evidence="8">Acetoin dehydrogenase operon transcriptional activator AcoR</fullName>
    </submittedName>
</protein>
<dbReference type="PROSITE" id="PS00676">
    <property type="entry name" value="SIGMA54_INTERACT_2"/>
    <property type="match status" value="1"/>
</dbReference>
<dbReference type="PATRIC" id="fig|1121326.3.peg.1293"/>
<keyword evidence="9" id="KW-1185">Reference proteome</keyword>
<dbReference type="Pfam" id="PF13188">
    <property type="entry name" value="PAS_8"/>
    <property type="match status" value="1"/>
</dbReference>
<evidence type="ECO:0000256" key="1">
    <source>
        <dbReference type="ARBA" id="ARBA00022741"/>
    </source>
</evidence>
<keyword evidence="1" id="KW-0547">Nucleotide-binding</keyword>
<dbReference type="InterPro" id="IPR002197">
    <property type="entry name" value="HTH_Fis"/>
</dbReference>
<dbReference type="SUPFAM" id="SSF55785">
    <property type="entry name" value="PYP-like sensor domain (PAS domain)"/>
    <property type="match status" value="1"/>
</dbReference>
<dbReference type="InterPro" id="IPR009057">
    <property type="entry name" value="Homeodomain-like_sf"/>
</dbReference>
<evidence type="ECO:0000256" key="3">
    <source>
        <dbReference type="ARBA" id="ARBA00023015"/>
    </source>
</evidence>
<keyword evidence="2" id="KW-0067">ATP-binding</keyword>
<sequence length="641" mass="72963">MLKNIQNTKKYWFDFVKNNILHQGLEPILKESWLRSKEYNIHFYKSDIKRASKIELSKKLKENEELINIARPIMENLYNIVTGSGFIIILTDREGCIIDIVGNKEMMKIEDLNFELGTYWSEDSIGANAIGTALYLDKPIQMIGPEHYYLKNHGLTCSTATIHDSKGQIIGCINMSGYYSKAHSHTTGIVVSGAYSIEKQFSLLESNRLLNVIFDSMSEGMLLLDDELNIIRTNKMASKILGIGEEEILDSNIKSLLRDIEFINKTLKVEKTYHNLDCSFYVRNKRVKCSINAFPLIINGGIQGNVITFKDEGYMHKVANTIAGFSASYKFENIVTENDKMRKSIEFAKKAALTSCNILIEGPSGTGKELFAQSIHNYSHRGSGPFVAVNCASLPKELMESELFGYEKGAFTGATKEGHPGKFELANGGTIFLDEIGELPLDMQSKLLRVLDNNKITRLGGTYEKTLNVRVVAATNRNLVDEIKNKNFREDLYYRLNVMSIKTIPLKERVEDIETLANYFVNRLNIKNLNKFKVLSKNYIDIIKNYSWPGNVRELRNAVERSYYLCEEDNIGEEYLLDYLVNKKTIEVEDNKRVLTIEELEKESIISAVKQNKGDLIKAAQMLNISRATIYRKIKKYGISV</sequence>
<evidence type="ECO:0000259" key="7">
    <source>
        <dbReference type="PROSITE" id="PS50112"/>
    </source>
</evidence>
<dbReference type="InterPro" id="IPR000014">
    <property type="entry name" value="PAS"/>
</dbReference>
<keyword evidence="5" id="KW-0804">Transcription</keyword>
<dbReference type="InterPro" id="IPR025943">
    <property type="entry name" value="Sigma_54_int_dom_ATP-bd_2"/>
</dbReference>
<dbReference type="SUPFAM" id="SSF46689">
    <property type="entry name" value="Homeodomain-like"/>
    <property type="match status" value="1"/>
</dbReference>
<keyword evidence="3" id="KW-0805">Transcription regulation</keyword>
<evidence type="ECO:0000313" key="9">
    <source>
        <dbReference type="Proteomes" id="UP000076603"/>
    </source>
</evidence>
<dbReference type="GO" id="GO:0006355">
    <property type="term" value="P:regulation of DNA-templated transcription"/>
    <property type="evidence" value="ECO:0007669"/>
    <property type="project" value="InterPro"/>
</dbReference>
<keyword evidence="4" id="KW-0238">DNA-binding</keyword>
<evidence type="ECO:0000256" key="2">
    <source>
        <dbReference type="ARBA" id="ARBA00022840"/>
    </source>
</evidence>
<organism evidence="8 9">
    <name type="scientific">Clostridium magnum DSM 2767</name>
    <dbReference type="NCBI Taxonomy" id="1121326"/>
    <lineage>
        <taxon>Bacteria</taxon>
        <taxon>Bacillati</taxon>
        <taxon>Bacillota</taxon>
        <taxon>Clostridia</taxon>
        <taxon>Eubacteriales</taxon>
        <taxon>Clostridiaceae</taxon>
        <taxon>Clostridium</taxon>
    </lineage>
</organism>
<dbReference type="InterPro" id="IPR027417">
    <property type="entry name" value="P-loop_NTPase"/>
</dbReference>
<gene>
    <name evidence="8" type="primary">acoR_2</name>
    <name evidence="8" type="ORF">CLMAG_13250</name>
</gene>
<dbReference type="NCBIfam" id="TIGR00229">
    <property type="entry name" value="sensory_box"/>
    <property type="match status" value="1"/>
</dbReference>
<dbReference type="InterPro" id="IPR029016">
    <property type="entry name" value="GAF-like_dom_sf"/>
</dbReference>
<dbReference type="GO" id="GO:0043565">
    <property type="term" value="F:sequence-specific DNA binding"/>
    <property type="evidence" value="ECO:0007669"/>
    <property type="project" value="InterPro"/>
</dbReference>
<dbReference type="AlphaFoldDB" id="A0A161YT52"/>
<evidence type="ECO:0000313" key="8">
    <source>
        <dbReference type="EMBL" id="KZL94272.1"/>
    </source>
</evidence>
<proteinExistence type="predicted"/>
<dbReference type="InterPro" id="IPR035965">
    <property type="entry name" value="PAS-like_dom_sf"/>
</dbReference>
<dbReference type="Proteomes" id="UP000076603">
    <property type="component" value="Unassembled WGS sequence"/>
</dbReference>
<dbReference type="InterPro" id="IPR003593">
    <property type="entry name" value="AAA+_ATPase"/>
</dbReference>
<dbReference type="PRINTS" id="PR01590">
    <property type="entry name" value="HTHFIS"/>
</dbReference>
<dbReference type="InterPro" id="IPR002078">
    <property type="entry name" value="Sigma_54_int"/>
</dbReference>
<dbReference type="Gene3D" id="3.30.450.20">
    <property type="entry name" value="PAS domain"/>
    <property type="match status" value="1"/>
</dbReference>
<name>A0A161YT52_9CLOT</name>
<dbReference type="SMART" id="SM00382">
    <property type="entry name" value="AAA"/>
    <property type="match status" value="1"/>
</dbReference>
<dbReference type="PROSITE" id="PS50045">
    <property type="entry name" value="SIGMA54_INTERACT_4"/>
    <property type="match status" value="1"/>
</dbReference>
<accession>A0A161YT52</accession>
<evidence type="ECO:0000259" key="6">
    <source>
        <dbReference type="PROSITE" id="PS50045"/>
    </source>
</evidence>
<dbReference type="FunFam" id="3.40.50.300:FF:000006">
    <property type="entry name" value="DNA-binding transcriptional regulator NtrC"/>
    <property type="match status" value="1"/>
</dbReference>
<dbReference type="CDD" id="cd00130">
    <property type="entry name" value="PAS"/>
    <property type="match status" value="1"/>
</dbReference>
<dbReference type="PANTHER" id="PTHR32071:SF57">
    <property type="entry name" value="C4-DICARBOXYLATE TRANSPORT TRANSCRIPTIONAL REGULATORY PROTEIN DCTD"/>
    <property type="match status" value="1"/>
</dbReference>
<dbReference type="Gene3D" id="3.30.450.40">
    <property type="match status" value="1"/>
</dbReference>
<dbReference type="OrthoDB" id="9803970at2"/>
<feature type="domain" description="Sigma-54 factor interaction" evidence="6">
    <location>
        <begin position="334"/>
        <end position="564"/>
    </location>
</feature>
<dbReference type="PROSITE" id="PS00688">
    <property type="entry name" value="SIGMA54_INTERACT_3"/>
    <property type="match status" value="1"/>
</dbReference>
<reference evidence="8 9" key="1">
    <citation type="submission" date="2016-04" db="EMBL/GenBank/DDBJ databases">
        <title>Genome sequence of Clostridium magnum DSM 2767.</title>
        <authorList>
            <person name="Poehlein A."/>
            <person name="Uhlig R."/>
            <person name="Fischer R."/>
            <person name="Bahl H."/>
            <person name="Daniel R."/>
        </authorList>
    </citation>
    <scope>NUCLEOTIDE SEQUENCE [LARGE SCALE GENOMIC DNA]</scope>
    <source>
        <strain evidence="8 9">DSM 2767</strain>
    </source>
</reference>
<dbReference type="PANTHER" id="PTHR32071">
    <property type="entry name" value="TRANSCRIPTIONAL REGULATORY PROTEIN"/>
    <property type="match status" value="1"/>
</dbReference>
<dbReference type="Gene3D" id="1.10.8.60">
    <property type="match status" value="1"/>
</dbReference>
<evidence type="ECO:0000256" key="5">
    <source>
        <dbReference type="ARBA" id="ARBA00023163"/>
    </source>
</evidence>
<dbReference type="CDD" id="cd00009">
    <property type="entry name" value="AAA"/>
    <property type="match status" value="1"/>
</dbReference>
<dbReference type="InterPro" id="IPR025944">
    <property type="entry name" value="Sigma_54_int_dom_CS"/>
</dbReference>
<evidence type="ECO:0000256" key="4">
    <source>
        <dbReference type="ARBA" id="ARBA00023125"/>
    </source>
</evidence>
<dbReference type="Pfam" id="PF02954">
    <property type="entry name" value="HTH_8"/>
    <property type="match status" value="1"/>
</dbReference>
<dbReference type="Gene3D" id="1.10.10.60">
    <property type="entry name" value="Homeodomain-like"/>
    <property type="match status" value="1"/>
</dbReference>
<dbReference type="Pfam" id="PF25601">
    <property type="entry name" value="AAA_lid_14"/>
    <property type="match status" value="1"/>
</dbReference>
<dbReference type="Pfam" id="PF00158">
    <property type="entry name" value="Sigma54_activat"/>
    <property type="match status" value="1"/>
</dbReference>
<dbReference type="EMBL" id="LWAE01000001">
    <property type="protein sequence ID" value="KZL94272.1"/>
    <property type="molecule type" value="Genomic_DNA"/>
</dbReference>
<dbReference type="SMART" id="SM00091">
    <property type="entry name" value="PAS"/>
    <property type="match status" value="1"/>
</dbReference>
<dbReference type="InterPro" id="IPR058031">
    <property type="entry name" value="AAA_lid_NorR"/>
</dbReference>